<evidence type="ECO:0000313" key="3">
    <source>
        <dbReference type="Proteomes" id="UP001499851"/>
    </source>
</evidence>
<sequence length="316" mass="33703">MGLYRLEELDSDIHDLAVKLYDMQALQQAAEAVHVLTPVTSLMNPFDSFWFKYETIRSEQGAVVSGNGYPELGTIPERCRTVVGLDPQPYIDAEAVFESAALNMSDLAGAPGNILTNIGNWYGDAAEAFEDYFSGYEPAQARQAELFAVAINACASLHTVILQVNEAVRAMIAAAHLQADQMIQKYKDTQKELDNAAITAVLSVGAAVLGGVAATGATAALTVTGSVAGGGSSLIQATFTLSQKHAELRAINPTEFVDTLAEAVSGIEDVIRSLDDELYAEIDAARSQWNMHQIAVPAPPGGDEVDTESFYHESSA</sequence>
<accession>A0ABP4TJK9</accession>
<evidence type="ECO:0008006" key="4">
    <source>
        <dbReference type="Google" id="ProtNLM"/>
    </source>
</evidence>
<proteinExistence type="predicted"/>
<keyword evidence="3" id="KW-1185">Reference proteome</keyword>
<evidence type="ECO:0000256" key="1">
    <source>
        <dbReference type="SAM" id="MobiDB-lite"/>
    </source>
</evidence>
<reference evidence="3" key="1">
    <citation type="journal article" date="2019" name="Int. J. Syst. Evol. Microbiol.">
        <title>The Global Catalogue of Microorganisms (GCM) 10K type strain sequencing project: providing services to taxonomists for standard genome sequencing and annotation.</title>
        <authorList>
            <consortium name="The Broad Institute Genomics Platform"/>
            <consortium name="The Broad Institute Genome Sequencing Center for Infectious Disease"/>
            <person name="Wu L."/>
            <person name="Ma J."/>
        </authorList>
    </citation>
    <scope>NUCLEOTIDE SEQUENCE [LARGE SCALE GENOMIC DNA]</scope>
    <source>
        <strain evidence="3">JCM 16001</strain>
    </source>
</reference>
<dbReference type="EMBL" id="BAAAQF010000021">
    <property type="protein sequence ID" value="GAA1689089.1"/>
    <property type="molecule type" value="Genomic_DNA"/>
</dbReference>
<comment type="caution">
    <text evidence="2">The sequence shown here is derived from an EMBL/GenBank/DDBJ whole genome shotgun (WGS) entry which is preliminary data.</text>
</comment>
<feature type="region of interest" description="Disordered" evidence="1">
    <location>
        <begin position="297"/>
        <end position="316"/>
    </location>
</feature>
<dbReference type="RefSeq" id="WP_344490361.1">
    <property type="nucleotide sequence ID" value="NZ_BAAAQF010000021.1"/>
</dbReference>
<organism evidence="2 3">
    <name type="scientific">Glycomyces endophyticus</name>
    <dbReference type="NCBI Taxonomy" id="480996"/>
    <lineage>
        <taxon>Bacteria</taxon>
        <taxon>Bacillati</taxon>
        <taxon>Actinomycetota</taxon>
        <taxon>Actinomycetes</taxon>
        <taxon>Glycomycetales</taxon>
        <taxon>Glycomycetaceae</taxon>
        <taxon>Glycomyces</taxon>
    </lineage>
</organism>
<protein>
    <recommendedName>
        <fullName evidence="4">WXG100 family type VII secretion target</fullName>
    </recommendedName>
</protein>
<dbReference type="Proteomes" id="UP001499851">
    <property type="component" value="Unassembled WGS sequence"/>
</dbReference>
<name>A0ABP4TJK9_9ACTN</name>
<gene>
    <name evidence="2" type="ORF">GCM10009830_40810</name>
</gene>
<evidence type="ECO:0000313" key="2">
    <source>
        <dbReference type="EMBL" id="GAA1689089.1"/>
    </source>
</evidence>